<keyword evidence="2" id="KW-0238">DNA-binding</keyword>
<evidence type="ECO:0000313" key="5">
    <source>
        <dbReference type="EMBL" id="MDO6423590.1"/>
    </source>
</evidence>
<dbReference type="GO" id="GO:0043565">
    <property type="term" value="F:sequence-specific DNA binding"/>
    <property type="evidence" value="ECO:0007669"/>
    <property type="project" value="InterPro"/>
</dbReference>
<comment type="caution">
    <text evidence="5">The sequence shown here is derived from an EMBL/GenBank/DDBJ whole genome shotgun (WGS) entry which is preliminary data.</text>
</comment>
<dbReference type="InterPro" id="IPR018060">
    <property type="entry name" value="HTH_AraC"/>
</dbReference>
<name>A0AAW7X8H6_9GAMM</name>
<dbReference type="Pfam" id="PF12833">
    <property type="entry name" value="HTH_18"/>
    <property type="match status" value="1"/>
</dbReference>
<sequence>MKKWKDVLDIGPQCVERFVDPTRTPELVEADIQLAGVSRLEGAYRVGHVAADIHTVLFSVNGQGLLHTDAGSQAIASPSVTVLPAGLPFLFELDSASWSTAWFCFYNTRQWRALASSAASVEYCEQALQVYHLLSVLYYEPEPSLRLSSMHLLSHYLNETLTQPRVARDDYQRVDTLFRQVENQLHFNWSIEYMCDLVHYSAPHLHRLCRQRFGRSPVQQVIYLRMERAKYLLQHTDWSIAQIGGQVGYTDVLNFSKRFKKSLGQSPGHYRTQSRDEL</sequence>
<dbReference type="InterPro" id="IPR009057">
    <property type="entry name" value="Homeodomain-like_sf"/>
</dbReference>
<keyword evidence="3" id="KW-0804">Transcription</keyword>
<dbReference type="PANTHER" id="PTHR43280">
    <property type="entry name" value="ARAC-FAMILY TRANSCRIPTIONAL REGULATOR"/>
    <property type="match status" value="1"/>
</dbReference>
<feature type="domain" description="HTH araC/xylS-type" evidence="4">
    <location>
        <begin position="175"/>
        <end position="273"/>
    </location>
</feature>
<dbReference type="Proteomes" id="UP001169760">
    <property type="component" value="Unassembled WGS sequence"/>
</dbReference>
<keyword evidence="1" id="KW-0805">Transcription regulation</keyword>
<dbReference type="SUPFAM" id="SSF51215">
    <property type="entry name" value="Regulatory protein AraC"/>
    <property type="match status" value="1"/>
</dbReference>
<dbReference type="EMBL" id="JAUOPB010000010">
    <property type="protein sequence ID" value="MDO6423590.1"/>
    <property type="molecule type" value="Genomic_DNA"/>
</dbReference>
<evidence type="ECO:0000259" key="4">
    <source>
        <dbReference type="PROSITE" id="PS01124"/>
    </source>
</evidence>
<evidence type="ECO:0000256" key="1">
    <source>
        <dbReference type="ARBA" id="ARBA00023015"/>
    </source>
</evidence>
<evidence type="ECO:0000256" key="2">
    <source>
        <dbReference type="ARBA" id="ARBA00023125"/>
    </source>
</evidence>
<evidence type="ECO:0000313" key="6">
    <source>
        <dbReference type="Proteomes" id="UP001169760"/>
    </source>
</evidence>
<dbReference type="RefSeq" id="WP_303493214.1">
    <property type="nucleotide sequence ID" value="NZ_JAUOPB010000010.1"/>
</dbReference>
<accession>A0AAW7X8H6</accession>
<evidence type="ECO:0000256" key="3">
    <source>
        <dbReference type="ARBA" id="ARBA00023163"/>
    </source>
</evidence>
<organism evidence="5 6">
    <name type="scientific">Saccharophagus degradans</name>
    <dbReference type="NCBI Taxonomy" id="86304"/>
    <lineage>
        <taxon>Bacteria</taxon>
        <taxon>Pseudomonadati</taxon>
        <taxon>Pseudomonadota</taxon>
        <taxon>Gammaproteobacteria</taxon>
        <taxon>Cellvibrionales</taxon>
        <taxon>Cellvibrionaceae</taxon>
        <taxon>Saccharophagus</taxon>
    </lineage>
</organism>
<dbReference type="SMART" id="SM00342">
    <property type="entry name" value="HTH_ARAC"/>
    <property type="match status" value="1"/>
</dbReference>
<reference evidence="5" key="1">
    <citation type="submission" date="2023-07" db="EMBL/GenBank/DDBJ databases">
        <title>Genome content predicts the carbon catabolic preferences of heterotrophic bacteria.</title>
        <authorList>
            <person name="Gralka M."/>
        </authorList>
    </citation>
    <scope>NUCLEOTIDE SEQUENCE</scope>
    <source>
        <strain evidence="5">I3M17_2</strain>
    </source>
</reference>
<dbReference type="SUPFAM" id="SSF46689">
    <property type="entry name" value="Homeodomain-like"/>
    <property type="match status" value="1"/>
</dbReference>
<dbReference type="Gene3D" id="1.10.10.60">
    <property type="entry name" value="Homeodomain-like"/>
    <property type="match status" value="2"/>
</dbReference>
<gene>
    <name evidence="5" type="ORF">Q4521_14000</name>
</gene>
<protein>
    <submittedName>
        <fullName evidence="5">AraC family transcriptional regulator</fullName>
    </submittedName>
</protein>
<dbReference type="PANTHER" id="PTHR43280:SF30">
    <property type="entry name" value="MMSAB OPERON REGULATORY PROTEIN"/>
    <property type="match status" value="1"/>
</dbReference>
<dbReference type="InterPro" id="IPR020449">
    <property type="entry name" value="Tscrpt_reg_AraC-type_HTH"/>
</dbReference>
<dbReference type="PRINTS" id="PR00032">
    <property type="entry name" value="HTHARAC"/>
</dbReference>
<dbReference type="AlphaFoldDB" id="A0AAW7X8H6"/>
<dbReference type="PROSITE" id="PS01124">
    <property type="entry name" value="HTH_ARAC_FAMILY_2"/>
    <property type="match status" value="1"/>
</dbReference>
<dbReference type="GO" id="GO:0003700">
    <property type="term" value="F:DNA-binding transcription factor activity"/>
    <property type="evidence" value="ECO:0007669"/>
    <property type="project" value="InterPro"/>
</dbReference>
<proteinExistence type="predicted"/>
<dbReference type="InterPro" id="IPR037923">
    <property type="entry name" value="HTH-like"/>
</dbReference>